<accession>A0A1N7PMS5</accession>
<reference evidence="2 3" key="1">
    <citation type="submission" date="2017-01" db="EMBL/GenBank/DDBJ databases">
        <authorList>
            <person name="Mah S.A."/>
            <person name="Swanson W.J."/>
            <person name="Moy G.W."/>
            <person name="Vacquier V.D."/>
        </authorList>
    </citation>
    <scope>NUCLEOTIDE SEQUENCE [LARGE SCALE GENOMIC DNA]</scope>
    <source>
        <strain evidence="2 3">DSM 11589</strain>
    </source>
</reference>
<keyword evidence="3" id="KW-1185">Reference proteome</keyword>
<dbReference type="PROSITE" id="PS50801">
    <property type="entry name" value="STAS"/>
    <property type="match status" value="1"/>
</dbReference>
<dbReference type="AlphaFoldDB" id="A0A1N7PMS5"/>
<name>A0A1N7PMS5_9PROT</name>
<evidence type="ECO:0000313" key="2">
    <source>
        <dbReference type="EMBL" id="SIT11861.1"/>
    </source>
</evidence>
<dbReference type="Pfam" id="PF13466">
    <property type="entry name" value="STAS_2"/>
    <property type="match status" value="1"/>
</dbReference>
<gene>
    <name evidence="2" type="ORF">SAMN05421779_10798</name>
</gene>
<dbReference type="InterPro" id="IPR002645">
    <property type="entry name" value="STAS_dom"/>
</dbReference>
<sequence length="94" mass="9997">MSTRVELPALLTPGDAVMLRNSLLAALATSGRIEVDASAVQHLSVQGVQVLLSFVASANATAHPWVLKAPSEDLVAQLESYGLFPQLMTWPVEV</sequence>
<proteinExistence type="predicted"/>
<organism evidence="2 3">
    <name type="scientific">Insolitispirillum peregrinum</name>
    <dbReference type="NCBI Taxonomy" id="80876"/>
    <lineage>
        <taxon>Bacteria</taxon>
        <taxon>Pseudomonadati</taxon>
        <taxon>Pseudomonadota</taxon>
        <taxon>Alphaproteobacteria</taxon>
        <taxon>Rhodospirillales</taxon>
        <taxon>Novispirillaceae</taxon>
        <taxon>Insolitispirillum</taxon>
    </lineage>
</organism>
<protein>
    <submittedName>
        <fullName evidence="2">STAS domain-containing protein</fullName>
    </submittedName>
</protein>
<dbReference type="InterPro" id="IPR058548">
    <property type="entry name" value="MlaB-like_STAS"/>
</dbReference>
<dbReference type="STRING" id="80876.SAMN05421779_10798"/>
<dbReference type="EMBL" id="FTOA01000007">
    <property type="protein sequence ID" value="SIT11861.1"/>
    <property type="molecule type" value="Genomic_DNA"/>
</dbReference>
<evidence type="ECO:0000259" key="1">
    <source>
        <dbReference type="PROSITE" id="PS50801"/>
    </source>
</evidence>
<dbReference type="Gene3D" id="3.30.750.24">
    <property type="entry name" value="STAS domain"/>
    <property type="match status" value="1"/>
</dbReference>
<dbReference type="SUPFAM" id="SSF52091">
    <property type="entry name" value="SpoIIaa-like"/>
    <property type="match status" value="1"/>
</dbReference>
<evidence type="ECO:0000313" key="3">
    <source>
        <dbReference type="Proteomes" id="UP000185678"/>
    </source>
</evidence>
<dbReference type="Proteomes" id="UP000185678">
    <property type="component" value="Unassembled WGS sequence"/>
</dbReference>
<dbReference type="InterPro" id="IPR036513">
    <property type="entry name" value="STAS_dom_sf"/>
</dbReference>
<dbReference type="RefSeq" id="WP_076401699.1">
    <property type="nucleotide sequence ID" value="NZ_FTOA01000007.1"/>
</dbReference>
<feature type="domain" description="STAS" evidence="1">
    <location>
        <begin position="1"/>
        <end position="94"/>
    </location>
</feature>